<dbReference type="CDD" id="cd01166">
    <property type="entry name" value="KdgK"/>
    <property type="match status" value="1"/>
</dbReference>
<dbReference type="InterPro" id="IPR002173">
    <property type="entry name" value="Carboh/pur_kinase_PfkB_CS"/>
</dbReference>
<sequence>MKDLDVITFGEPMTMFYANEVVPLHEVKSFSRAIAGAESNVACGLARLDLDVAYMTKLGNDSFGKFIIGELNKEKVDTTGIRFTSDHPTGMLIKSKVHDGDPEVEYFRKNSAASTLNIDDLSEEYFRQAKHLHATGIPSALSESCHEFTVAAMKFMKNQGKTVSFDPNLRPSLWPDKQKMVDCINQLAYICDFFLPGMSEAEVLTGLQTPEEVAEFYLNKGVKMIVIKLGAEGAYYKNANEEGYVKGFVPEKVIDTVGAGDGFAVGVISGLLDGKSTMETVTRGNAIGALQVMAPGDMDGMPSRKKLQDFIESQSKLLNVE</sequence>
<accession>A0A223EJC6</accession>
<name>A0A223EJC6_9BACI</name>
<dbReference type="PROSITE" id="PS00584">
    <property type="entry name" value="PFKB_KINASES_2"/>
    <property type="match status" value="1"/>
</dbReference>
<dbReference type="EMBL" id="CP017704">
    <property type="protein sequence ID" value="ASS95195.1"/>
    <property type="molecule type" value="Genomic_DNA"/>
</dbReference>
<evidence type="ECO:0000256" key="3">
    <source>
        <dbReference type="ARBA" id="ARBA00022741"/>
    </source>
</evidence>
<organism evidence="7 8">
    <name type="scientific">Peribacillus simplex NBRC 15720 = DSM 1321</name>
    <dbReference type="NCBI Taxonomy" id="1349754"/>
    <lineage>
        <taxon>Bacteria</taxon>
        <taxon>Bacillati</taxon>
        <taxon>Bacillota</taxon>
        <taxon>Bacilli</taxon>
        <taxon>Bacillales</taxon>
        <taxon>Bacillaceae</taxon>
        <taxon>Peribacillus</taxon>
    </lineage>
</organism>
<protein>
    <submittedName>
        <fullName evidence="7">2-dehydro-3-deoxygluconokinase</fullName>
    </submittedName>
</protein>
<comment type="similarity">
    <text evidence="1">Belongs to the carbohydrate kinase PfkB family.</text>
</comment>
<dbReference type="RefSeq" id="WP_063234947.1">
    <property type="nucleotide sequence ID" value="NZ_BCVO01000018.1"/>
</dbReference>
<dbReference type="GeneID" id="56474172"/>
<keyword evidence="3" id="KW-0547">Nucleotide-binding</keyword>
<dbReference type="PANTHER" id="PTHR43085">
    <property type="entry name" value="HEXOKINASE FAMILY MEMBER"/>
    <property type="match status" value="1"/>
</dbReference>
<dbReference type="InterPro" id="IPR011611">
    <property type="entry name" value="PfkB_dom"/>
</dbReference>
<dbReference type="AlphaFoldDB" id="A0A223EJC6"/>
<dbReference type="GO" id="GO:0005524">
    <property type="term" value="F:ATP binding"/>
    <property type="evidence" value="ECO:0007669"/>
    <property type="project" value="UniProtKB-KW"/>
</dbReference>
<dbReference type="InterPro" id="IPR029056">
    <property type="entry name" value="Ribokinase-like"/>
</dbReference>
<evidence type="ECO:0000256" key="4">
    <source>
        <dbReference type="ARBA" id="ARBA00022777"/>
    </source>
</evidence>
<feature type="domain" description="Carbohydrate kinase PfkB" evidence="6">
    <location>
        <begin position="5"/>
        <end position="303"/>
    </location>
</feature>
<keyword evidence="2" id="KW-0808">Transferase</keyword>
<dbReference type="Gene3D" id="3.40.1190.20">
    <property type="match status" value="1"/>
</dbReference>
<dbReference type="OrthoDB" id="9813569at2"/>
<keyword evidence="5" id="KW-0067">ATP-binding</keyword>
<dbReference type="InterPro" id="IPR050306">
    <property type="entry name" value="PfkB_Carbo_kinase"/>
</dbReference>
<proteinExistence type="inferred from homology"/>
<dbReference type="SUPFAM" id="SSF53613">
    <property type="entry name" value="Ribokinase-like"/>
    <property type="match status" value="1"/>
</dbReference>
<evidence type="ECO:0000259" key="6">
    <source>
        <dbReference type="Pfam" id="PF00294"/>
    </source>
</evidence>
<dbReference type="Proteomes" id="UP000214618">
    <property type="component" value="Chromosome"/>
</dbReference>
<dbReference type="GO" id="GO:0016301">
    <property type="term" value="F:kinase activity"/>
    <property type="evidence" value="ECO:0007669"/>
    <property type="project" value="UniProtKB-KW"/>
</dbReference>
<reference evidence="7 8" key="1">
    <citation type="submission" date="2016-10" db="EMBL/GenBank/DDBJ databases">
        <title>The whole genome sequencing and assembly of Bacillus simplex DSM 1321 strain.</title>
        <authorList>
            <person name="Park M.-K."/>
            <person name="Lee Y.-J."/>
            <person name="Yi H."/>
            <person name="Bahn Y.-S."/>
            <person name="Kim J.F."/>
            <person name="Lee D.-W."/>
        </authorList>
    </citation>
    <scope>NUCLEOTIDE SEQUENCE [LARGE SCALE GENOMIC DNA]</scope>
    <source>
        <strain evidence="7 8">DSM 1321</strain>
    </source>
</reference>
<evidence type="ECO:0000313" key="8">
    <source>
        <dbReference type="Proteomes" id="UP000214618"/>
    </source>
</evidence>
<evidence type="ECO:0000313" key="7">
    <source>
        <dbReference type="EMBL" id="ASS95195.1"/>
    </source>
</evidence>
<dbReference type="Pfam" id="PF00294">
    <property type="entry name" value="PfkB"/>
    <property type="match status" value="1"/>
</dbReference>
<evidence type="ECO:0000256" key="5">
    <source>
        <dbReference type="ARBA" id="ARBA00022840"/>
    </source>
</evidence>
<keyword evidence="4 7" id="KW-0418">Kinase</keyword>
<evidence type="ECO:0000256" key="2">
    <source>
        <dbReference type="ARBA" id="ARBA00022679"/>
    </source>
</evidence>
<gene>
    <name evidence="7" type="ORF">BS1321_15530</name>
</gene>
<evidence type="ECO:0000256" key="1">
    <source>
        <dbReference type="ARBA" id="ARBA00010688"/>
    </source>
</evidence>
<dbReference type="PANTHER" id="PTHR43085:SF1">
    <property type="entry name" value="PSEUDOURIDINE KINASE-RELATED"/>
    <property type="match status" value="1"/>
</dbReference>